<organism evidence="6 7">
    <name type="scientific">Curtobacterium citreum</name>
    <dbReference type="NCBI Taxonomy" id="2036"/>
    <lineage>
        <taxon>Bacteria</taxon>
        <taxon>Bacillati</taxon>
        <taxon>Actinomycetota</taxon>
        <taxon>Actinomycetes</taxon>
        <taxon>Micrococcales</taxon>
        <taxon>Microbacteriaceae</taxon>
        <taxon>Curtobacterium</taxon>
    </lineage>
</organism>
<gene>
    <name evidence="6" type="ORF">WMN62_17150</name>
</gene>
<dbReference type="InterPro" id="IPR029016">
    <property type="entry name" value="GAF-like_dom_sf"/>
</dbReference>
<sequence length="237" mass="25026">MGADRERRLLQMIIALVGSATGSGDLSGRLQHLADESAALFDVHAAGLMLFGSDHRLQITASVGHHSGLLELLQLEVGDGPCLEAARTGSVVSIPDVRVAEPRWPHFCRAAADAGYTAVHSIPLRLRTTVIGSLNLFGESAGAFDEDDLVAARALADIAAISLLQQRSIDDAVTTQGQLQAALDSRTVIEQAKGWIANRNGVDTATAFSLLRDHARRNQLPLAEVALAVLAGRTTLG</sequence>
<dbReference type="InterPro" id="IPR036388">
    <property type="entry name" value="WH-like_DNA-bd_sf"/>
</dbReference>
<dbReference type="EMBL" id="JBBLYY010000078">
    <property type="protein sequence ID" value="MEK0173205.1"/>
    <property type="molecule type" value="Genomic_DNA"/>
</dbReference>
<dbReference type="SUPFAM" id="SSF55781">
    <property type="entry name" value="GAF domain-like"/>
    <property type="match status" value="1"/>
</dbReference>
<dbReference type="InterPro" id="IPR011006">
    <property type="entry name" value="CheY-like_superfamily"/>
</dbReference>
<dbReference type="PIRSF" id="PIRSF036625">
    <property type="entry name" value="GAF_ANTAR"/>
    <property type="match status" value="1"/>
</dbReference>
<dbReference type="Gene3D" id="1.10.10.10">
    <property type="entry name" value="Winged helix-like DNA-binding domain superfamily/Winged helix DNA-binding domain"/>
    <property type="match status" value="1"/>
</dbReference>
<evidence type="ECO:0000313" key="7">
    <source>
        <dbReference type="Proteomes" id="UP001370299"/>
    </source>
</evidence>
<keyword evidence="4" id="KW-0804">Transcription</keyword>
<evidence type="ECO:0000256" key="1">
    <source>
        <dbReference type="ARBA" id="ARBA00022679"/>
    </source>
</evidence>
<dbReference type="Proteomes" id="UP001370299">
    <property type="component" value="Unassembled WGS sequence"/>
</dbReference>
<name>A0ABU8YF91_9MICO</name>
<dbReference type="SMART" id="SM00065">
    <property type="entry name" value="GAF"/>
    <property type="match status" value="1"/>
</dbReference>
<dbReference type="Pfam" id="PF13185">
    <property type="entry name" value="GAF_2"/>
    <property type="match status" value="1"/>
</dbReference>
<keyword evidence="1" id="KW-0808">Transferase</keyword>
<keyword evidence="2" id="KW-0418">Kinase</keyword>
<dbReference type="InterPro" id="IPR012074">
    <property type="entry name" value="GAF_ANTAR"/>
</dbReference>
<dbReference type="Pfam" id="PF03861">
    <property type="entry name" value="ANTAR"/>
    <property type="match status" value="1"/>
</dbReference>
<dbReference type="InterPro" id="IPR005561">
    <property type="entry name" value="ANTAR"/>
</dbReference>
<dbReference type="Gene3D" id="3.30.450.40">
    <property type="match status" value="1"/>
</dbReference>
<keyword evidence="3" id="KW-0805">Transcription regulation</keyword>
<evidence type="ECO:0000256" key="4">
    <source>
        <dbReference type="ARBA" id="ARBA00023163"/>
    </source>
</evidence>
<evidence type="ECO:0000256" key="2">
    <source>
        <dbReference type="ARBA" id="ARBA00022777"/>
    </source>
</evidence>
<evidence type="ECO:0000313" key="6">
    <source>
        <dbReference type="EMBL" id="MEK0173205.1"/>
    </source>
</evidence>
<proteinExistence type="predicted"/>
<dbReference type="PROSITE" id="PS50921">
    <property type="entry name" value="ANTAR"/>
    <property type="match status" value="1"/>
</dbReference>
<keyword evidence="7" id="KW-1185">Reference proteome</keyword>
<dbReference type="InterPro" id="IPR003018">
    <property type="entry name" value="GAF"/>
</dbReference>
<dbReference type="SUPFAM" id="SSF52172">
    <property type="entry name" value="CheY-like"/>
    <property type="match status" value="1"/>
</dbReference>
<evidence type="ECO:0000259" key="5">
    <source>
        <dbReference type="PROSITE" id="PS50921"/>
    </source>
</evidence>
<comment type="caution">
    <text evidence="6">The sequence shown here is derived from an EMBL/GenBank/DDBJ whole genome shotgun (WGS) entry which is preliminary data.</text>
</comment>
<dbReference type="SMART" id="SM01012">
    <property type="entry name" value="ANTAR"/>
    <property type="match status" value="1"/>
</dbReference>
<protein>
    <submittedName>
        <fullName evidence="6">GAF and ANTAR domain-containing protein</fullName>
    </submittedName>
</protein>
<accession>A0ABU8YF91</accession>
<reference evidence="6 7" key="1">
    <citation type="submission" date="2024-03" db="EMBL/GenBank/DDBJ databases">
        <title>Whole genomes of four grape xylem sap localized bacterial endophytes.</title>
        <authorList>
            <person name="Kumar G."/>
            <person name="Savka M.A."/>
        </authorList>
    </citation>
    <scope>NUCLEOTIDE SEQUENCE [LARGE SCALE GENOMIC DNA]</scope>
    <source>
        <strain evidence="6 7">RIT_GXS8</strain>
    </source>
</reference>
<dbReference type="RefSeq" id="WP_340196235.1">
    <property type="nucleotide sequence ID" value="NZ_JBBKAP010000021.1"/>
</dbReference>
<evidence type="ECO:0000256" key="3">
    <source>
        <dbReference type="ARBA" id="ARBA00023015"/>
    </source>
</evidence>
<feature type="domain" description="ANTAR" evidence="5">
    <location>
        <begin position="169"/>
        <end position="230"/>
    </location>
</feature>